<dbReference type="Gene3D" id="1.25.40.10">
    <property type="entry name" value="Tetratricopeptide repeat domain"/>
    <property type="match status" value="3"/>
</dbReference>
<accession>A0A853H298</accession>
<dbReference type="InterPro" id="IPR023870">
    <property type="entry name" value="PGA_export_porin_PgaA"/>
</dbReference>
<reference evidence="3 4" key="1">
    <citation type="submission" date="2020-07" db="EMBL/GenBank/DDBJ databases">
        <title>Taxonomic revisions and descriptions of new bacterial species based on genomic comparisons in the high-G+C-content subgroup of the family Alcaligenaceae.</title>
        <authorList>
            <person name="Szabo A."/>
            <person name="Felfoldi T."/>
        </authorList>
    </citation>
    <scope>NUCLEOTIDE SEQUENCE [LARGE SCALE GENOMIC DNA]</scope>
    <source>
        <strain evidence="3 4">DSM 25667</strain>
    </source>
</reference>
<evidence type="ECO:0000313" key="3">
    <source>
        <dbReference type="EMBL" id="NYT85929.1"/>
    </source>
</evidence>
<dbReference type="Proteomes" id="UP000554144">
    <property type="component" value="Unassembled WGS sequence"/>
</dbReference>
<sequence length="819" mass="91279">MNTLTFLQCASAVAAFTLSNVAWSAVSRHEYDTLIMDARAGNYEPALAMLRQHAIDHPQDIQAAYDHVLIASWANRSNEAIIAYEALQPEPNRPPANVLEAVARAYRDTQRWDAAVTHYHNGRRLYPSQVRFAVGEVKTLADAGQRDSAVQQGQALVEEQPANADARLALSYALKSASSPYAALFETSQAHSLAPRQAYVSREYLNSLENAGLAHAALETARQHQDLVDASRMRKLQADYLAELSRLAETPVRQESERYVLADRAITEYDKLIPAWQALGDEAKADVRRLQIDRLQALAVRGRSADAVASYEALVTQGVQIPPYALRHVAASYLALRQPEKARNLYRQVVSAKASQHSNPAEKLSNQFGLYYSLIENEEFAEAGRVMETAQAGQPTWRHIKGVPQRVPNDLHMYSEQTGALGLFYEDNTPAAQERLEELVDNAPINVGLRTALANVYLSRGWPRRAEKQLKVAEALEPRSPEMEAMQGMTALDLREWKQAEILLDDLLARYPERPSTQHLEREWKLHQKAELRIQANGGIASDSPVTGSNDLSMETVLYSAPLHHNWRAFGGAGYATGDFEEGSGSHRWLLAGIEWRGRDLTGELEISSHNYGFGTKPGARVSAAYDLNDQWQVGASIALRSSETPLRALRNGVYANGAGAYVRWRQSDYRDWSLSLSALDFSDGNNRLTAVLSGRERLYASPSLKADLLIGVAASRNTHESAAYFNPQSDLELLPSLRLTHTLYRHYDTTLEHSLMLGAGLYAQQHYDTGAIGVASYGMKYRHDDVFEIGATVMGVSRPYDGVRERELRFMLEMTLRF</sequence>
<gene>
    <name evidence="3" type="primary">pgaA</name>
    <name evidence="3" type="ORF">H0A62_09965</name>
</gene>
<organism evidence="3 4">
    <name type="scientific">Pollutimonas harenae</name>
    <dbReference type="NCBI Taxonomy" id="657015"/>
    <lineage>
        <taxon>Bacteria</taxon>
        <taxon>Pseudomonadati</taxon>
        <taxon>Pseudomonadota</taxon>
        <taxon>Betaproteobacteria</taxon>
        <taxon>Burkholderiales</taxon>
        <taxon>Alcaligenaceae</taxon>
        <taxon>Pollutimonas</taxon>
    </lineage>
</organism>
<proteinExistence type="predicted"/>
<evidence type="ECO:0000313" key="4">
    <source>
        <dbReference type="Proteomes" id="UP000554144"/>
    </source>
</evidence>
<dbReference type="InterPro" id="IPR049003">
    <property type="entry name" value="PgaA_barrel"/>
</dbReference>
<dbReference type="GO" id="GO:1901515">
    <property type="term" value="F:poly-beta-1,6-N-acetyl-D-glucosamine transmembrane transporter activity"/>
    <property type="evidence" value="ECO:0007669"/>
    <property type="project" value="InterPro"/>
</dbReference>
<evidence type="ECO:0000259" key="2">
    <source>
        <dbReference type="Pfam" id="PF21197"/>
    </source>
</evidence>
<dbReference type="Pfam" id="PF21197">
    <property type="entry name" value="PgaA_barrel"/>
    <property type="match status" value="1"/>
</dbReference>
<dbReference type="OrthoDB" id="5405060at2"/>
<feature type="signal peptide" evidence="1">
    <location>
        <begin position="1"/>
        <end position="24"/>
    </location>
</feature>
<keyword evidence="1" id="KW-0732">Signal</keyword>
<dbReference type="SUPFAM" id="SSF48452">
    <property type="entry name" value="TPR-like"/>
    <property type="match status" value="2"/>
</dbReference>
<evidence type="ECO:0000256" key="1">
    <source>
        <dbReference type="SAM" id="SignalP"/>
    </source>
</evidence>
<dbReference type="AlphaFoldDB" id="A0A853H298"/>
<dbReference type="NCBIfam" id="TIGR03939">
    <property type="entry name" value="PGA_TPR_OMP"/>
    <property type="match status" value="1"/>
</dbReference>
<comment type="caution">
    <text evidence="3">The sequence shown here is derived from an EMBL/GenBank/DDBJ whole genome shotgun (WGS) entry which is preliminary data.</text>
</comment>
<name>A0A853H298_9BURK</name>
<dbReference type="EMBL" id="JACCEV010000002">
    <property type="protein sequence ID" value="NYT85929.1"/>
    <property type="molecule type" value="Genomic_DNA"/>
</dbReference>
<protein>
    <submittedName>
        <fullName evidence="3">Poly-beta-1,6 N-acetyl-D-glucosamine export porin PgaA</fullName>
    </submittedName>
</protein>
<dbReference type="RefSeq" id="WP_130039473.1">
    <property type="nucleotide sequence ID" value="NZ_JACCEV010000002.1"/>
</dbReference>
<feature type="domain" description="PgaA membrane beta barrel" evidence="2">
    <location>
        <begin position="527"/>
        <end position="819"/>
    </location>
</feature>
<dbReference type="InterPro" id="IPR011990">
    <property type="entry name" value="TPR-like_helical_dom_sf"/>
</dbReference>
<feature type="chain" id="PRO_5032416506" evidence="1">
    <location>
        <begin position="25"/>
        <end position="819"/>
    </location>
</feature>
<keyword evidence="4" id="KW-1185">Reference proteome</keyword>